<proteinExistence type="predicted"/>
<keyword evidence="2" id="KW-1185">Reference proteome</keyword>
<evidence type="ECO:0000313" key="2">
    <source>
        <dbReference type="Proteomes" id="UP000001514"/>
    </source>
</evidence>
<name>D8RTM8_SELML</name>
<sequence>MDQVDKDGEFETMLKTLNRYDPKTMQSPDKLAEVTLDAVKKGSFLVAPKSFFPLVVLTRGMLAPASFARTLLEAFWAPIIRLVSYKLSADIKKEILKNHAVKRQSHAREIAVSLSLYIFESIIYDVDLAGSKATTFSAARDPSDEFFWVSQALIRAR</sequence>
<dbReference type="Gramene" id="EFJ24538">
    <property type="protein sequence ID" value="EFJ24538"/>
    <property type="gene ID" value="SELMODRAFT_442465"/>
</dbReference>
<evidence type="ECO:0000313" key="1">
    <source>
        <dbReference type="EMBL" id="EFJ24538.1"/>
    </source>
</evidence>
<gene>
    <name evidence="1" type="ORF">SELMODRAFT_442465</name>
</gene>
<dbReference type="KEGG" id="smo:SELMODRAFT_442465"/>
<dbReference type="Proteomes" id="UP000001514">
    <property type="component" value="Unassembled WGS sequence"/>
</dbReference>
<organism evidence="2">
    <name type="scientific">Selaginella moellendorffii</name>
    <name type="common">Spikemoss</name>
    <dbReference type="NCBI Taxonomy" id="88036"/>
    <lineage>
        <taxon>Eukaryota</taxon>
        <taxon>Viridiplantae</taxon>
        <taxon>Streptophyta</taxon>
        <taxon>Embryophyta</taxon>
        <taxon>Tracheophyta</taxon>
        <taxon>Lycopodiopsida</taxon>
        <taxon>Selaginellales</taxon>
        <taxon>Selaginellaceae</taxon>
        <taxon>Selaginella</taxon>
    </lineage>
</organism>
<dbReference type="InParanoid" id="D8RTM8"/>
<dbReference type="AlphaFoldDB" id="D8RTM8"/>
<accession>D8RTM8</accession>
<dbReference type="HOGENOM" id="CLU_1931165_0_0_1"/>
<dbReference type="EMBL" id="GL377589">
    <property type="protein sequence ID" value="EFJ24538.1"/>
    <property type="molecule type" value="Genomic_DNA"/>
</dbReference>
<protein>
    <submittedName>
        <fullName evidence="1">Uncharacterized protein</fullName>
    </submittedName>
</protein>
<reference evidence="1 2" key="1">
    <citation type="journal article" date="2011" name="Science">
        <title>The Selaginella genome identifies genetic changes associated with the evolution of vascular plants.</title>
        <authorList>
            <person name="Banks J.A."/>
            <person name="Nishiyama T."/>
            <person name="Hasebe M."/>
            <person name="Bowman J.L."/>
            <person name="Gribskov M."/>
            <person name="dePamphilis C."/>
            <person name="Albert V.A."/>
            <person name="Aono N."/>
            <person name="Aoyama T."/>
            <person name="Ambrose B.A."/>
            <person name="Ashton N.W."/>
            <person name="Axtell M.J."/>
            <person name="Barker E."/>
            <person name="Barker M.S."/>
            <person name="Bennetzen J.L."/>
            <person name="Bonawitz N.D."/>
            <person name="Chapple C."/>
            <person name="Cheng C."/>
            <person name="Correa L.G."/>
            <person name="Dacre M."/>
            <person name="DeBarry J."/>
            <person name="Dreyer I."/>
            <person name="Elias M."/>
            <person name="Engstrom E.M."/>
            <person name="Estelle M."/>
            <person name="Feng L."/>
            <person name="Finet C."/>
            <person name="Floyd S.K."/>
            <person name="Frommer W.B."/>
            <person name="Fujita T."/>
            <person name="Gramzow L."/>
            <person name="Gutensohn M."/>
            <person name="Harholt J."/>
            <person name="Hattori M."/>
            <person name="Heyl A."/>
            <person name="Hirai T."/>
            <person name="Hiwatashi Y."/>
            <person name="Ishikawa M."/>
            <person name="Iwata M."/>
            <person name="Karol K.G."/>
            <person name="Koehler B."/>
            <person name="Kolukisaoglu U."/>
            <person name="Kubo M."/>
            <person name="Kurata T."/>
            <person name="Lalonde S."/>
            <person name="Li K."/>
            <person name="Li Y."/>
            <person name="Litt A."/>
            <person name="Lyons E."/>
            <person name="Manning G."/>
            <person name="Maruyama T."/>
            <person name="Michael T.P."/>
            <person name="Mikami K."/>
            <person name="Miyazaki S."/>
            <person name="Morinaga S."/>
            <person name="Murata T."/>
            <person name="Mueller-Roeber B."/>
            <person name="Nelson D.R."/>
            <person name="Obara M."/>
            <person name="Oguri Y."/>
            <person name="Olmstead R.G."/>
            <person name="Onodera N."/>
            <person name="Petersen B.L."/>
            <person name="Pils B."/>
            <person name="Prigge M."/>
            <person name="Rensing S.A."/>
            <person name="Riano-Pachon D.M."/>
            <person name="Roberts A.W."/>
            <person name="Sato Y."/>
            <person name="Scheller H.V."/>
            <person name="Schulz B."/>
            <person name="Schulz C."/>
            <person name="Shakirov E.V."/>
            <person name="Shibagaki N."/>
            <person name="Shinohara N."/>
            <person name="Shippen D.E."/>
            <person name="Soerensen I."/>
            <person name="Sotooka R."/>
            <person name="Sugimoto N."/>
            <person name="Sugita M."/>
            <person name="Sumikawa N."/>
            <person name="Tanurdzic M."/>
            <person name="Theissen G."/>
            <person name="Ulvskov P."/>
            <person name="Wakazuki S."/>
            <person name="Weng J.K."/>
            <person name="Willats W.W."/>
            <person name="Wipf D."/>
            <person name="Wolf P.G."/>
            <person name="Yang L."/>
            <person name="Zimmer A.D."/>
            <person name="Zhu Q."/>
            <person name="Mitros T."/>
            <person name="Hellsten U."/>
            <person name="Loque D."/>
            <person name="Otillar R."/>
            <person name="Salamov A."/>
            <person name="Schmutz J."/>
            <person name="Shapiro H."/>
            <person name="Lindquist E."/>
            <person name="Lucas S."/>
            <person name="Rokhsar D."/>
            <person name="Grigoriev I.V."/>
        </authorList>
    </citation>
    <scope>NUCLEOTIDE SEQUENCE [LARGE SCALE GENOMIC DNA]</scope>
</reference>